<dbReference type="Proteomes" id="UP000826656">
    <property type="component" value="Unassembled WGS sequence"/>
</dbReference>
<reference evidence="2 3" key="1">
    <citation type="journal article" date="2021" name="bioRxiv">
        <title>Chromosome-scale and haplotype-resolved genome assembly of a tetraploid potato cultivar.</title>
        <authorList>
            <person name="Sun H."/>
            <person name="Jiao W.-B."/>
            <person name="Krause K."/>
            <person name="Campoy J.A."/>
            <person name="Goel M."/>
            <person name="Folz-Donahue K."/>
            <person name="Kukat C."/>
            <person name="Huettel B."/>
            <person name="Schneeberger K."/>
        </authorList>
    </citation>
    <scope>NUCLEOTIDE SEQUENCE [LARGE SCALE GENOMIC DNA]</scope>
    <source>
        <strain evidence="2">SolTubOtavaFocal</strain>
        <tissue evidence="2">Leaves</tissue>
    </source>
</reference>
<evidence type="ECO:0000313" key="2">
    <source>
        <dbReference type="EMBL" id="KAH0769071.1"/>
    </source>
</evidence>
<organism evidence="2 3">
    <name type="scientific">Solanum tuberosum</name>
    <name type="common">Potato</name>
    <dbReference type="NCBI Taxonomy" id="4113"/>
    <lineage>
        <taxon>Eukaryota</taxon>
        <taxon>Viridiplantae</taxon>
        <taxon>Streptophyta</taxon>
        <taxon>Embryophyta</taxon>
        <taxon>Tracheophyta</taxon>
        <taxon>Spermatophyta</taxon>
        <taxon>Magnoliopsida</taxon>
        <taxon>eudicotyledons</taxon>
        <taxon>Gunneridae</taxon>
        <taxon>Pentapetalae</taxon>
        <taxon>asterids</taxon>
        <taxon>lamiids</taxon>
        <taxon>Solanales</taxon>
        <taxon>Solanaceae</taxon>
        <taxon>Solanoideae</taxon>
        <taxon>Solaneae</taxon>
        <taxon>Solanum</taxon>
    </lineage>
</organism>
<keyword evidence="3" id="KW-1185">Reference proteome</keyword>
<keyword evidence="1" id="KW-0812">Transmembrane</keyword>
<name>A0ABQ7VKK5_SOLTU</name>
<evidence type="ECO:0000313" key="3">
    <source>
        <dbReference type="Proteomes" id="UP000826656"/>
    </source>
</evidence>
<proteinExistence type="predicted"/>
<dbReference type="PANTHER" id="PTHR36607:SF23">
    <property type="entry name" value="AMINOTRANSFERASE-LIKE PLANT MOBILE DOMAIN-CONTAINING PROTEIN"/>
    <property type="match status" value="1"/>
</dbReference>
<feature type="transmembrane region" description="Helical" evidence="1">
    <location>
        <begin position="93"/>
        <end position="111"/>
    </location>
</feature>
<comment type="caution">
    <text evidence="2">The sequence shown here is derived from an EMBL/GenBank/DDBJ whole genome shotgun (WGS) entry which is preliminary data.</text>
</comment>
<dbReference type="PANTHER" id="PTHR36607">
    <property type="entry name" value="1,2-DIHYDROXY-3-KETO-5-METHYLTHIOPENTENE DIOXYGENASE 4"/>
    <property type="match status" value="1"/>
</dbReference>
<keyword evidence="1" id="KW-1133">Transmembrane helix</keyword>
<accession>A0ABQ7VKK5</accession>
<evidence type="ECO:0000256" key="1">
    <source>
        <dbReference type="SAM" id="Phobius"/>
    </source>
</evidence>
<dbReference type="EMBL" id="JAIVGD010000011">
    <property type="protein sequence ID" value="KAH0769071.1"/>
    <property type="molecule type" value="Genomic_DNA"/>
</dbReference>
<sequence>MASGRRVSLAVPVLANIYHGLNKMSNSSQLDHIRVCFLIHYVYGWLAYYLKTHYPLTSGPSLPRMVVYSGEGAAKFFDKDEARKRVHRGEALYGMRPCLVGLTQLIILMMAKHQS</sequence>
<protein>
    <submittedName>
        <fullName evidence="2">Uncharacterized protein</fullName>
    </submittedName>
</protein>
<keyword evidence="1" id="KW-0472">Membrane</keyword>
<gene>
    <name evidence="2" type="ORF">KY290_013052</name>
</gene>